<dbReference type="GO" id="GO:0008654">
    <property type="term" value="P:phospholipid biosynthetic process"/>
    <property type="evidence" value="ECO:0007669"/>
    <property type="project" value="TreeGrafter"/>
</dbReference>
<keyword evidence="2" id="KW-1133">Transmembrane helix</keyword>
<dbReference type="InterPro" id="IPR002123">
    <property type="entry name" value="Plipid/glycerol_acylTrfase"/>
</dbReference>
<dbReference type="PANTHER" id="PTHR31605">
    <property type="entry name" value="GLYCEROL-3-PHOSPHATE O-ACYLTRANSFERASE 1"/>
    <property type="match status" value="1"/>
</dbReference>
<dbReference type="CDD" id="cd07992">
    <property type="entry name" value="LPLAT_AAK14816-like"/>
    <property type="match status" value="1"/>
</dbReference>
<sequence>MSEGLRQRVVQKDSEGEKSTKSEDSQPIYALQNEGDQWPTPEFSVTAHIASMIANISLDTFFSTIEIVNGENIPMEGPVILYGNHQNQFVDAMIMLRAAERPVSFIVAEVSMHKPVIGTLARAAEAVPVVRPQDLAKVGPGRFENIDLENCTITGVDTKFTEIPAGNMVGIKKVGNFVVVKAESDTKLTFRPIPLDVEQPNLAAFDPKDNTYKITPKVQQSEMFNKVFDSLREGKCIGIFPEGGSHDRTELLPLKAGVSMMALGALSQDIPVTLVPIGTNYFSGHVFRSKVFVDVGKPIQVPKNLIEMYKDKSTRREACNKLLSDMQVALDCACLTAPDFETLKTIRTARRMYQNKAKLTPKEYIDLNLRFNQAAKVWKDDPRFGVLMKDIHEYLEFGRAQGLTDKEVRDLPPLGSIRTVLNAVKDVLTTLVMSCFILPLISFGVLLNVPIALYSKKVIPREMKKALAGSSVKVAARDVAASQQIMIAIKMIPSLHILYSCLWIIFFVITWPYYQREPGSLGNMFVYNAFWVLPLCFLFFGPYYSFTFCPKMLEILFRRWRLWPRHWLCIRSLFSKRKRDQPEFLRLERKKLTIRVQDLVEQLIQSLPEWENDRIINRAKLLKQRSKSIREIAKGDLSSRVPSIDNLASAAEPNSS</sequence>
<feature type="domain" description="Phospholipid/glycerol acyltransferase" evidence="3">
    <location>
        <begin position="79"/>
        <end position="282"/>
    </location>
</feature>
<dbReference type="SMART" id="SM00563">
    <property type="entry name" value="PlsC"/>
    <property type="match status" value="1"/>
</dbReference>
<feature type="compositionally biased region" description="Basic and acidic residues" evidence="1">
    <location>
        <begin position="10"/>
        <end position="24"/>
    </location>
</feature>
<evidence type="ECO:0000259" key="3">
    <source>
        <dbReference type="SMART" id="SM00563"/>
    </source>
</evidence>
<evidence type="ECO:0000256" key="2">
    <source>
        <dbReference type="SAM" id="Phobius"/>
    </source>
</evidence>
<reference evidence="4" key="1">
    <citation type="submission" date="2021-01" db="EMBL/GenBank/DDBJ databases">
        <authorList>
            <person name="Corre E."/>
            <person name="Pelletier E."/>
            <person name="Niang G."/>
            <person name="Scheremetjew M."/>
            <person name="Finn R."/>
            <person name="Kale V."/>
            <person name="Holt S."/>
            <person name="Cochrane G."/>
            <person name="Meng A."/>
            <person name="Brown T."/>
            <person name="Cohen L."/>
        </authorList>
    </citation>
    <scope>NUCLEOTIDE SEQUENCE</scope>
    <source>
        <strain evidence="4">NY070348D</strain>
    </source>
</reference>
<keyword evidence="2" id="KW-0812">Transmembrane</keyword>
<feature type="region of interest" description="Disordered" evidence="1">
    <location>
        <begin position="1"/>
        <end position="29"/>
    </location>
</feature>
<feature type="transmembrane region" description="Helical" evidence="2">
    <location>
        <begin position="431"/>
        <end position="454"/>
    </location>
</feature>
<accession>A0A7S2WKE3</accession>
<proteinExistence type="predicted"/>
<protein>
    <recommendedName>
        <fullName evidence="3">Phospholipid/glycerol acyltransferase domain-containing protein</fullName>
    </recommendedName>
</protein>
<dbReference type="GO" id="GO:0004366">
    <property type="term" value="F:glycerol-3-phosphate O-acyltransferase activity"/>
    <property type="evidence" value="ECO:0007669"/>
    <property type="project" value="TreeGrafter"/>
</dbReference>
<dbReference type="SUPFAM" id="SSF69593">
    <property type="entry name" value="Glycerol-3-phosphate (1)-acyltransferase"/>
    <property type="match status" value="2"/>
</dbReference>
<name>A0A7S2WKE3_9STRA</name>
<dbReference type="PANTHER" id="PTHR31605:SF0">
    <property type="entry name" value="GLYCEROL-3-PHOSPHATE O-ACYLTRANSFERASE 1"/>
    <property type="match status" value="1"/>
</dbReference>
<dbReference type="AlphaFoldDB" id="A0A7S2WKE3"/>
<dbReference type="EMBL" id="HBHK01017547">
    <property type="protein sequence ID" value="CAD9691773.1"/>
    <property type="molecule type" value="Transcribed_RNA"/>
</dbReference>
<dbReference type="GO" id="GO:0016287">
    <property type="term" value="F:glycerone-phosphate O-acyltransferase activity"/>
    <property type="evidence" value="ECO:0007669"/>
    <property type="project" value="TreeGrafter"/>
</dbReference>
<dbReference type="Pfam" id="PF01553">
    <property type="entry name" value="Acyltransferase"/>
    <property type="match status" value="2"/>
</dbReference>
<keyword evidence="2" id="KW-0472">Membrane</keyword>
<feature type="transmembrane region" description="Helical" evidence="2">
    <location>
        <begin position="495"/>
        <end position="514"/>
    </location>
</feature>
<gene>
    <name evidence="4" type="ORF">QSP1433_LOCUS11109</name>
</gene>
<organism evidence="4">
    <name type="scientific">Mucochytrium quahogii</name>
    <dbReference type="NCBI Taxonomy" id="96639"/>
    <lineage>
        <taxon>Eukaryota</taxon>
        <taxon>Sar</taxon>
        <taxon>Stramenopiles</taxon>
        <taxon>Bigyra</taxon>
        <taxon>Labyrinthulomycetes</taxon>
        <taxon>Thraustochytrida</taxon>
        <taxon>Thraustochytriidae</taxon>
        <taxon>Mucochytrium</taxon>
    </lineage>
</organism>
<feature type="transmembrane region" description="Helical" evidence="2">
    <location>
        <begin position="526"/>
        <end position="549"/>
    </location>
</feature>
<evidence type="ECO:0000256" key="1">
    <source>
        <dbReference type="SAM" id="MobiDB-lite"/>
    </source>
</evidence>
<dbReference type="InterPro" id="IPR052744">
    <property type="entry name" value="GPAT/DAPAT"/>
</dbReference>
<evidence type="ECO:0000313" key="4">
    <source>
        <dbReference type="EMBL" id="CAD9691773.1"/>
    </source>
</evidence>